<dbReference type="AlphaFoldDB" id="A0A0G4AT39"/>
<protein>
    <submittedName>
        <fullName evidence="1">Uncharacterized protein</fullName>
    </submittedName>
</protein>
<dbReference type="Proteomes" id="UP000035656">
    <property type="component" value="Chromosome"/>
</dbReference>
<dbReference type="STRING" id="1619007.UX70_C0001G0193"/>
<dbReference type="EMBL" id="CP011209">
    <property type="protein sequence ID" value="AKM77922.1"/>
    <property type="molecule type" value="Genomic_DNA"/>
</dbReference>
<proteinExistence type="predicted"/>
<name>A0A0G4AT39_9BACT</name>
<accession>A0A0G4AT39</accession>
<dbReference type="KEGG" id="pwo:UX70_C0001G0193"/>
<organism evidence="1 2">
    <name type="scientific">Candidatus Wolfebacteria bacterium GW2011_GWB1_47_1</name>
    <dbReference type="NCBI Taxonomy" id="1619007"/>
    <lineage>
        <taxon>Bacteria</taxon>
        <taxon>Candidatus Wolfeibacteriota</taxon>
    </lineage>
</organism>
<sequence length="136" mass="16152">MQKGFPRPSGIMAGMTQEKANNTPIARSVKELIALGDYYEGRFSDGEINVLFQHLRELNMVQENHDEEEWKELQAQLCHRGVLITVFTDESEYRPQKRDPLLYSLYRQLWAKDRVSRHRIVWEVFNTQLRKRGIFL</sequence>
<evidence type="ECO:0000313" key="1">
    <source>
        <dbReference type="EMBL" id="AKM77922.1"/>
    </source>
</evidence>
<reference evidence="1 2" key="1">
    <citation type="journal article" date="2015" name="Nature">
        <title>rRNA introns, odd ribosomes, and small enigmatic genomes across a large radiation of phyla.</title>
        <authorList>
            <person name="Brown C.T."/>
            <person name="Hug L.A."/>
            <person name="Thomas B.C."/>
            <person name="Sharon I."/>
            <person name="Castelle C.J."/>
            <person name="Singh A."/>
            <person name="Wilkins M.J."/>
            <person name="Williams K.H."/>
            <person name="Banfield J.F."/>
        </authorList>
    </citation>
    <scope>NUCLEOTIDE SEQUENCE [LARGE SCALE GENOMIC DNA]</scope>
</reference>
<gene>
    <name evidence="1" type="ORF">UX70_C0001G0193</name>
</gene>
<evidence type="ECO:0000313" key="2">
    <source>
        <dbReference type="Proteomes" id="UP000035656"/>
    </source>
</evidence>